<dbReference type="InterPro" id="IPR013783">
    <property type="entry name" value="Ig-like_fold"/>
</dbReference>
<dbReference type="InterPro" id="IPR032675">
    <property type="entry name" value="LRR_dom_sf"/>
</dbReference>
<evidence type="ECO:0000256" key="1">
    <source>
        <dbReference type="SAM" id="Coils"/>
    </source>
</evidence>
<dbReference type="PANTHER" id="PTHR24637:SF417">
    <property type="entry name" value="COL_CUTICLE_N DOMAIN-CONTAINING PROTEIN"/>
    <property type="match status" value="1"/>
</dbReference>
<dbReference type="Proteomes" id="UP000005819">
    <property type="component" value="Unassembled WGS sequence"/>
</dbReference>
<dbReference type="OrthoDB" id="1716829at2"/>
<feature type="domain" description="DUF4988" evidence="3">
    <location>
        <begin position="398"/>
        <end position="471"/>
    </location>
</feature>
<name>B0MV59_9BACT</name>
<dbReference type="PROSITE" id="PS51257">
    <property type="entry name" value="PROKAR_LIPOPROTEIN"/>
    <property type="match status" value="1"/>
</dbReference>
<dbReference type="SUPFAM" id="SSF52058">
    <property type="entry name" value="L domain-like"/>
    <property type="match status" value="1"/>
</dbReference>
<organism evidence="4 5">
    <name type="scientific">Alistipes putredinis DSM 17216</name>
    <dbReference type="NCBI Taxonomy" id="445970"/>
    <lineage>
        <taxon>Bacteria</taxon>
        <taxon>Pseudomonadati</taxon>
        <taxon>Bacteroidota</taxon>
        <taxon>Bacteroidia</taxon>
        <taxon>Bacteroidales</taxon>
        <taxon>Rikenellaceae</taxon>
        <taxon>Alistipes</taxon>
    </lineage>
</organism>
<protein>
    <recommendedName>
        <fullName evidence="3">DUF4988 domain-containing protein</fullName>
    </recommendedName>
</protein>
<feature type="region of interest" description="Disordered" evidence="2">
    <location>
        <begin position="322"/>
        <end position="350"/>
    </location>
</feature>
<evidence type="ECO:0000313" key="4">
    <source>
        <dbReference type="EMBL" id="EDS03938.1"/>
    </source>
</evidence>
<dbReference type="Pfam" id="PF13306">
    <property type="entry name" value="LRR_5"/>
    <property type="match status" value="2"/>
</dbReference>
<keyword evidence="5" id="KW-1185">Reference proteome</keyword>
<dbReference type="HOGENOM" id="CLU_289455_0_0_10"/>
<dbReference type="InterPro" id="IPR026906">
    <property type="entry name" value="LRR_5"/>
</dbReference>
<comment type="caution">
    <text evidence="4">The sequence shown here is derived from an EMBL/GenBank/DDBJ whole genome shotgun (WGS) entry which is preliminary data.</text>
</comment>
<dbReference type="Pfam" id="PF16378">
    <property type="entry name" value="DUF4988"/>
    <property type="match status" value="4"/>
</dbReference>
<dbReference type="InterPro" id="IPR024361">
    <property type="entry name" value="BACON"/>
</dbReference>
<feature type="coiled-coil region" evidence="1">
    <location>
        <begin position="24"/>
        <end position="58"/>
    </location>
</feature>
<feature type="region of interest" description="Disordered" evidence="2">
    <location>
        <begin position="378"/>
        <end position="406"/>
    </location>
</feature>
<feature type="compositionally biased region" description="Basic and acidic residues" evidence="2">
    <location>
        <begin position="152"/>
        <end position="165"/>
    </location>
</feature>
<feature type="compositionally biased region" description="Basic and acidic residues" evidence="2">
    <location>
        <begin position="378"/>
        <end position="388"/>
    </location>
</feature>
<dbReference type="Gene3D" id="2.60.40.10">
    <property type="entry name" value="Immunoglobulins"/>
    <property type="match status" value="1"/>
</dbReference>
<feature type="compositionally biased region" description="Basic and acidic residues" evidence="2">
    <location>
        <begin position="177"/>
        <end position="190"/>
    </location>
</feature>
<sequence length="1059" mass="115583">MKKILSVLYIATLLFASCSDEYDDSALTGRVDNLENRVAKLEELCKQMNTNISSLQTIVTALQKNDYVTNVTPIMQNGKEVGYTITFSKSNPITIYHGKDGQNGTDGEDGKPGVDGEDGKNGHTPVIGVKQDTDGSYYWTLDGDWLTDDSGNKIKAEGTDGKDGTDGSNGEDGNDGQDGKPGMDGKDGITPKFKIENDYWYISYDNESTWTQLGKATGEDGKDGEDGISGDPMFTDIDYETNTDYVIFTLSNGTQIKLPTWSAFEALKTLCNQMNTNISSLQTIVTALQNNDYITEITPVMQDGIEIGYTIRFNKSNPITIYHGKDGQNGTDGSDGKPGADGQDGHTPVISVKQDTDGVYYWTLDGKWLTDDSGNKIKAEGTDGKDGADGSDGEDGTDGANGKDGITPKLEIREGYWYISYDNGTNWTQLGKATGEDGTDGTDAVSIFKEITQDEDYIHFKLQDDSVISVPKHHPLSITFSETEDIRVLADKTYSIGYTITGADENTVIKALAQDGFRAVVKKTDNATGTIEITTPSTILPSEVLIFVTDGKERTIMRSINFVEGVIVVTTKSYTVGYNGGTVTVDLSTNIDYTVEIPEADKSWISVADTRTRAAMRDETLTFTVASNSALTVRYSTIRLVDNLGITSETILITQKSGTSQTVHVTTAGTLDQLINSEDKDIIEELTLTGKINTFDFDFIRTMKNLKALDLSKTDNTTIPASCLANTNISTVLLPLGLTAIPNRAFYQAAITSIYIPETVQTIGEYAFYQCKSITGNLVIPDATTSIGNYCFTSCTFNGTLTLGNGLQTIGESAFGGNQSLVGDLTIPVTVTSLGASAFSGNVGFNRHLTIDSGINIPFACFYDCRNFSKLTIAEGVNIIGESAFENLSSITGNLKLPNSITSIGARAFFGCSKIDGYLSLGPNITSIGDCAFVKSIDSEEIIQEKEKLSTDPDMDYYDRIIYDDTYYSAIFSKIYIQSSLPPTITIKSFGLKETTISDKRFIKREIVERQPGWSRKRQYDIYNAYRYRGSYPNHLIVPTGCTANYSDWEVDLIEEVDF</sequence>
<evidence type="ECO:0000259" key="3">
    <source>
        <dbReference type="Pfam" id="PF16378"/>
    </source>
</evidence>
<feature type="region of interest" description="Disordered" evidence="2">
    <location>
        <begin position="152"/>
        <end position="190"/>
    </location>
</feature>
<feature type="region of interest" description="Disordered" evidence="2">
    <location>
        <begin position="96"/>
        <end position="129"/>
    </location>
</feature>
<reference evidence="4" key="2">
    <citation type="submission" date="2013-09" db="EMBL/GenBank/DDBJ databases">
        <title>Draft genome sequence of Alistipes putredinis (DSM 17216).</title>
        <authorList>
            <person name="Sudarsanam P."/>
            <person name="Ley R."/>
            <person name="Guruge J."/>
            <person name="Turnbaugh P.J."/>
            <person name="Mahowald M."/>
            <person name="Liep D."/>
            <person name="Gordon J."/>
        </authorList>
    </citation>
    <scope>NUCLEOTIDE SEQUENCE</scope>
    <source>
        <strain evidence="4">DSM 17216</strain>
    </source>
</reference>
<dbReference type="GeneID" id="73803935"/>
<feature type="domain" description="DUF4988" evidence="3">
    <location>
        <begin position="28"/>
        <end position="106"/>
    </location>
</feature>
<dbReference type="CDD" id="cd14948">
    <property type="entry name" value="BACON"/>
    <property type="match status" value="1"/>
</dbReference>
<dbReference type="Gene3D" id="3.80.10.10">
    <property type="entry name" value="Ribonuclease Inhibitor"/>
    <property type="match status" value="3"/>
</dbReference>
<dbReference type="EMBL" id="ABFK02000017">
    <property type="protein sequence ID" value="EDS03938.1"/>
    <property type="molecule type" value="Genomic_DNA"/>
</dbReference>
<keyword evidence="1" id="KW-0175">Coiled coil</keyword>
<gene>
    <name evidence="4" type="ORF">ALIPUT_00999</name>
</gene>
<reference evidence="4" key="1">
    <citation type="submission" date="2007-10" db="EMBL/GenBank/DDBJ databases">
        <authorList>
            <person name="Fulton L."/>
            <person name="Clifton S."/>
            <person name="Fulton B."/>
            <person name="Xu J."/>
            <person name="Minx P."/>
            <person name="Pepin K.H."/>
            <person name="Johnson M."/>
            <person name="Thiruvilangam P."/>
            <person name="Bhonagiri V."/>
            <person name="Nash W.E."/>
            <person name="Mardis E.R."/>
            <person name="Wilson R.K."/>
        </authorList>
    </citation>
    <scope>NUCLEOTIDE SEQUENCE [LARGE SCALE GENOMIC DNA]</scope>
    <source>
        <strain evidence="4">DSM 17216</strain>
    </source>
</reference>
<accession>B0MV59</accession>
<dbReference type="InterPro" id="IPR032149">
    <property type="entry name" value="DUF4988"/>
</dbReference>
<dbReference type="AlphaFoldDB" id="B0MV59"/>
<dbReference type="RefSeq" id="WP_004329811.1">
    <property type="nucleotide sequence ID" value="NZ_DS499580.1"/>
</dbReference>
<dbReference type="eggNOG" id="COG4886">
    <property type="taxonomic scope" value="Bacteria"/>
</dbReference>
<evidence type="ECO:0000313" key="5">
    <source>
        <dbReference type="Proteomes" id="UP000005819"/>
    </source>
</evidence>
<feature type="domain" description="DUF4988" evidence="3">
    <location>
        <begin position="267"/>
        <end position="387"/>
    </location>
</feature>
<feature type="domain" description="DUF4988" evidence="3">
    <location>
        <begin position="181"/>
        <end position="259"/>
    </location>
</feature>
<dbReference type="PANTHER" id="PTHR24637">
    <property type="entry name" value="COLLAGEN"/>
    <property type="match status" value="1"/>
</dbReference>
<dbReference type="eggNOG" id="COG5492">
    <property type="taxonomic scope" value="Bacteria"/>
</dbReference>
<evidence type="ECO:0000256" key="2">
    <source>
        <dbReference type="SAM" id="MobiDB-lite"/>
    </source>
</evidence>
<proteinExistence type="predicted"/>
<feature type="compositionally biased region" description="Basic and acidic residues" evidence="2">
    <location>
        <begin position="108"/>
        <end position="121"/>
    </location>
</feature>